<dbReference type="Proteomes" id="UP001556118">
    <property type="component" value="Unassembled WGS sequence"/>
</dbReference>
<dbReference type="EMBL" id="JBFNXR010000016">
    <property type="protein sequence ID" value="MEW9853816.1"/>
    <property type="molecule type" value="Genomic_DNA"/>
</dbReference>
<organism evidence="1 2">
    <name type="scientific">Novosphingobium rhizovicinum</name>
    <dbReference type="NCBI Taxonomy" id="3228928"/>
    <lineage>
        <taxon>Bacteria</taxon>
        <taxon>Pseudomonadati</taxon>
        <taxon>Pseudomonadota</taxon>
        <taxon>Alphaproteobacteria</taxon>
        <taxon>Sphingomonadales</taxon>
        <taxon>Sphingomonadaceae</taxon>
        <taxon>Novosphingobium</taxon>
    </lineage>
</organism>
<gene>
    <name evidence="1" type="ORF">ABUH87_01260</name>
</gene>
<accession>A0ABV3R6U5</accession>
<sequence length="62" mass="6632">MAAAVASAPAANVVRLPANNAAIYKQAVADLEEHLTGEEATYARDTIRALIDKVVIRPSEQR</sequence>
<keyword evidence="2" id="KW-1185">Reference proteome</keyword>
<evidence type="ECO:0000313" key="1">
    <source>
        <dbReference type="EMBL" id="MEW9853816.1"/>
    </source>
</evidence>
<reference evidence="1 2" key="1">
    <citation type="submission" date="2024-06" db="EMBL/GenBank/DDBJ databases">
        <title>Novosphingobium rhizovicinus M1R2S20.</title>
        <authorList>
            <person name="Sun J.-Q."/>
        </authorList>
    </citation>
    <scope>NUCLEOTIDE SEQUENCE [LARGE SCALE GENOMIC DNA]</scope>
    <source>
        <strain evidence="1 2">M1R2S20</strain>
    </source>
</reference>
<comment type="caution">
    <text evidence="1">The sequence shown here is derived from an EMBL/GenBank/DDBJ whole genome shotgun (WGS) entry which is preliminary data.</text>
</comment>
<proteinExistence type="predicted"/>
<protein>
    <submittedName>
        <fullName evidence="1">Uncharacterized protein</fullName>
    </submittedName>
</protein>
<name>A0ABV3R6U5_9SPHN</name>
<dbReference type="RefSeq" id="WP_367768166.1">
    <property type="nucleotide sequence ID" value="NZ_JBFNXR010000016.1"/>
</dbReference>
<evidence type="ECO:0000313" key="2">
    <source>
        <dbReference type="Proteomes" id="UP001556118"/>
    </source>
</evidence>